<feature type="domain" description="OB-fold nucleic acid binding" evidence="9">
    <location>
        <begin position="11"/>
        <end position="101"/>
    </location>
</feature>
<dbReference type="InterPro" id="IPR025824">
    <property type="entry name" value="OB-fold_nuc-bd_dom"/>
</dbReference>
<dbReference type="Proteomes" id="UP000285961">
    <property type="component" value="Unassembled WGS sequence"/>
</dbReference>
<dbReference type="GO" id="GO:0009318">
    <property type="term" value="C:exodeoxyribonuclease VII complex"/>
    <property type="evidence" value="ECO:0007669"/>
    <property type="project" value="UniProtKB-UniRule"/>
</dbReference>
<dbReference type="CDD" id="cd04489">
    <property type="entry name" value="ExoVII_LU_OBF"/>
    <property type="match status" value="1"/>
</dbReference>
<evidence type="ECO:0000256" key="7">
    <source>
        <dbReference type="SAM" id="Coils"/>
    </source>
</evidence>
<evidence type="ECO:0000313" key="10">
    <source>
        <dbReference type="EMBL" id="RJP73560.1"/>
    </source>
</evidence>
<dbReference type="Pfam" id="PF02601">
    <property type="entry name" value="Exonuc_VII_L"/>
    <property type="match status" value="1"/>
</dbReference>
<comment type="subcellular location">
    <subcellularLocation>
        <location evidence="5 6">Cytoplasm</location>
    </subcellularLocation>
</comment>
<dbReference type="InterPro" id="IPR020579">
    <property type="entry name" value="Exonuc_VII_lsu_C"/>
</dbReference>
<organism evidence="10 11">
    <name type="scientific">Candidatus Abyssobacteria bacterium SURF_17</name>
    <dbReference type="NCBI Taxonomy" id="2093361"/>
    <lineage>
        <taxon>Bacteria</taxon>
        <taxon>Pseudomonadati</taxon>
        <taxon>Candidatus Hydrogenedentota</taxon>
        <taxon>Candidatus Abyssobacteria</taxon>
    </lineage>
</organism>
<dbReference type="Pfam" id="PF13742">
    <property type="entry name" value="tRNA_anti_2"/>
    <property type="match status" value="1"/>
</dbReference>
<keyword evidence="3 5" id="KW-0378">Hydrolase</keyword>
<gene>
    <name evidence="5" type="primary">xseA</name>
    <name evidence="10" type="ORF">C4532_04265</name>
</gene>
<dbReference type="EMBL" id="QZKI01000026">
    <property type="protein sequence ID" value="RJP73560.1"/>
    <property type="molecule type" value="Genomic_DNA"/>
</dbReference>
<dbReference type="NCBIfam" id="TIGR00237">
    <property type="entry name" value="xseA"/>
    <property type="match status" value="1"/>
</dbReference>
<dbReference type="GO" id="GO:0008855">
    <property type="term" value="F:exodeoxyribonuclease VII activity"/>
    <property type="evidence" value="ECO:0007669"/>
    <property type="project" value="UniProtKB-UniRule"/>
</dbReference>
<reference evidence="10 11" key="1">
    <citation type="journal article" date="2017" name="ISME J.">
        <title>Energy and carbon metabolisms in a deep terrestrial subsurface fluid microbial community.</title>
        <authorList>
            <person name="Momper L."/>
            <person name="Jungbluth S.P."/>
            <person name="Lee M.D."/>
            <person name="Amend J.P."/>
        </authorList>
    </citation>
    <scope>NUCLEOTIDE SEQUENCE [LARGE SCALE GENOMIC DNA]</scope>
    <source>
        <strain evidence="10">SURF_17</strain>
    </source>
</reference>
<proteinExistence type="inferred from homology"/>
<name>A0A419F4Z8_9BACT</name>
<evidence type="ECO:0000256" key="3">
    <source>
        <dbReference type="ARBA" id="ARBA00022801"/>
    </source>
</evidence>
<comment type="catalytic activity">
    <reaction evidence="5 6">
        <text>Exonucleolytic cleavage in either 5'- to 3'- or 3'- to 5'-direction to yield nucleoside 5'-phosphates.</text>
        <dbReference type="EC" id="3.1.11.6"/>
    </reaction>
</comment>
<evidence type="ECO:0000313" key="11">
    <source>
        <dbReference type="Proteomes" id="UP000285961"/>
    </source>
</evidence>
<evidence type="ECO:0000256" key="1">
    <source>
        <dbReference type="ARBA" id="ARBA00022490"/>
    </source>
</evidence>
<sequence>MNHFSDSDYVYTVTELTRTVKATLEEAFGYVWVCGEVSNCRLHGSGHLYCTLKDEQSQLNVVFFRNDVARLRFKLEDGLQVNLRGRISVYEKRGSYQLIAATAEPVGYGALQLAFEQLKKRLAEEGLFKEEHKKPIPRFPQRIGIVTSPTGAAIRDILHVLDRRFSTVEVVLYPSLVQGEGAAEQIAAGIRTLDEEGNVDVIIVGRGGGSLEDLWAFNEEIVARAIYQCETPVVSAVGHEIDFTISDFVADLRAPTPSAAAELVVAERETVLSEIARLRESLAGLAAEYITQFEHRLELARSSYGFRRAPDLLLQCEQQVDDLHERMLELQQRRYEDLRNKAITAAKRLFTVRPDRAITAWHDRLKVAHRMLQERIRNALAFRKAAMAELAAKLDSLSPLSVLARGYSITYHLPTGRILVDSSLANAGDRVRVRLSQGFLACMVETVEDNGSG</sequence>
<keyword evidence="4 5" id="KW-0269">Exonuclease</keyword>
<dbReference type="EC" id="3.1.11.6" evidence="5"/>
<evidence type="ECO:0000256" key="6">
    <source>
        <dbReference type="RuleBase" id="RU004355"/>
    </source>
</evidence>
<comment type="subunit">
    <text evidence="5">Heterooligomer composed of large and small subunits.</text>
</comment>
<dbReference type="InterPro" id="IPR003753">
    <property type="entry name" value="Exonuc_VII_L"/>
</dbReference>
<dbReference type="GO" id="GO:0006308">
    <property type="term" value="P:DNA catabolic process"/>
    <property type="evidence" value="ECO:0007669"/>
    <property type="project" value="UniProtKB-UniRule"/>
</dbReference>
<dbReference type="GO" id="GO:0003676">
    <property type="term" value="F:nucleic acid binding"/>
    <property type="evidence" value="ECO:0007669"/>
    <property type="project" value="InterPro"/>
</dbReference>
<dbReference type="PANTHER" id="PTHR30008:SF0">
    <property type="entry name" value="EXODEOXYRIBONUCLEASE 7 LARGE SUBUNIT"/>
    <property type="match status" value="1"/>
</dbReference>
<evidence type="ECO:0000259" key="9">
    <source>
        <dbReference type="Pfam" id="PF13742"/>
    </source>
</evidence>
<comment type="function">
    <text evidence="5">Bidirectionally degrades single-stranded DNA into large acid-insoluble oligonucleotides, which are then degraded further into small acid-soluble oligonucleotides.</text>
</comment>
<protein>
    <recommendedName>
        <fullName evidence="5">Exodeoxyribonuclease 7 large subunit</fullName>
        <ecNumber evidence="5">3.1.11.6</ecNumber>
    </recommendedName>
    <alternativeName>
        <fullName evidence="5">Exodeoxyribonuclease VII large subunit</fullName>
        <shortName evidence="5">Exonuclease VII large subunit</shortName>
    </alternativeName>
</protein>
<feature type="domain" description="Exonuclease VII large subunit C-terminal" evidence="8">
    <location>
        <begin position="127"/>
        <end position="442"/>
    </location>
</feature>
<comment type="caution">
    <text evidence="10">The sequence shown here is derived from an EMBL/GenBank/DDBJ whole genome shotgun (WGS) entry which is preliminary data.</text>
</comment>
<feature type="coiled-coil region" evidence="7">
    <location>
        <begin position="313"/>
        <end position="348"/>
    </location>
</feature>
<evidence type="ECO:0000256" key="4">
    <source>
        <dbReference type="ARBA" id="ARBA00022839"/>
    </source>
</evidence>
<evidence type="ECO:0000256" key="2">
    <source>
        <dbReference type="ARBA" id="ARBA00022722"/>
    </source>
</evidence>
<dbReference type="HAMAP" id="MF_00378">
    <property type="entry name" value="Exonuc_7_L"/>
    <property type="match status" value="1"/>
</dbReference>
<keyword evidence="2 5" id="KW-0540">Nuclease</keyword>
<dbReference type="PANTHER" id="PTHR30008">
    <property type="entry name" value="EXODEOXYRIBONUCLEASE 7 LARGE SUBUNIT"/>
    <property type="match status" value="1"/>
</dbReference>
<evidence type="ECO:0000256" key="5">
    <source>
        <dbReference type="HAMAP-Rule" id="MF_00378"/>
    </source>
</evidence>
<comment type="similarity">
    <text evidence="5 6">Belongs to the XseA family.</text>
</comment>
<keyword evidence="7" id="KW-0175">Coiled coil</keyword>
<dbReference type="GO" id="GO:0005737">
    <property type="term" value="C:cytoplasm"/>
    <property type="evidence" value="ECO:0007669"/>
    <property type="project" value="UniProtKB-SubCell"/>
</dbReference>
<evidence type="ECO:0000259" key="8">
    <source>
        <dbReference type="Pfam" id="PF02601"/>
    </source>
</evidence>
<dbReference type="AlphaFoldDB" id="A0A419F4Z8"/>
<accession>A0A419F4Z8</accession>
<keyword evidence="1 5" id="KW-0963">Cytoplasm</keyword>